<keyword evidence="2" id="KW-0540">Nuclease</keyword>
<keyword evidence="6" id="KW-0732">Signal</keyword>
<evidence type="ECO:0000259" key="8">
    <source>
        <dbReference type="SMART" id="SM00892"/>
    </source>
</evidence>
<reference evidence="9 10" key="1">
    <citation type="submission" date="2020-11" db="EMBL/GenBank/DDBJ databases">
        <authorList>
            <person name="Wallbank WR R."/>
            <person name="Pardo Diaz C."/>
            <person name="Kozak K."/>
            <person name="Martin S."/>
            <person name="Jiggins C."/>
            <person name="Moest M."/>
            <person name="Warren A I."/>
            <person name="Generalovic N T."/>
            <person name="Byers J.R.P. K."/>
            <person name="Montejo-Kovacevich G."/>
            <person name="Yen C E."/>
        </authorList>
    </citation>
    <scope>NUCLEOTIDE SEQUENCE [LARGE SCALE GENOMIC DNA]</scope>
</reference>
<keyword evidence="3" id="KW-0378">Hydrolase</keyword>
<evidence type="ECO:0000256" key="5">
    <source>
        <dbReference type="PIRSR" id="PIRSR640255-2"/>
    </source>
</evidence>
<dbReference type="Proteomes" id="UP000594454">
    <property type="component" value="Chromosome 2"/>
</dbReference>
<dbReference type="AlphaFoldDB" id="A0A7R8UHJ0"/>
<dbReference type="FunFam" id="3.40.570.10:FF:000007">
    <property type="entry name" value="Alkaline nuclease"/>
    <property type="match status" value="1"/>
</dbReference>
<dbReference type="PANTHER" id="PTHR13966">
    <property type="entry name" value="ENDONUCLEASE RELATED"/>
    <property type="match status" value="1"/>
</dbReference>
<protein>
    <recommendedName>
        <fullName evidence="11">DNA/RNA non-specific endonuclease</fullName>
    </recommendedName>
</protein>
<feature type="domain" description="ENPP1-3/EXOG-like endonuclease/phosphodiesterase" evidence="7">
    <location>
        <begin position="143"/>
        <end position="361"/>
    </location>
</feature>
<dbReference type="CDD" id="cd00091">
    <property type="entry name" value="NUC"/>
    <property type="match status" value="1"/>
</dbReference>
<evidence type="ECO:0000256" key="3">
    <source>
        <dbReference type="ARBA" id="ARBA00022759"/>
    </source>
</evidence>
<organism evidence="9 10">
    <name type="scientific">Hermetia illucens</name>
    <name type="common">Black soldier fly</name>
    <dbReference type="NCBI Taxonomy" id="343691"/>
    <lineage>
        <taxon>Eukaryota</taxon>
        <taxon>Metazoa</taxon>
        <taxon>Ecdysozoa</taxon>
        <taxon>Arthropoda</taxon>
        <taxon>Hexapoda</taxon>
        <taxon>Insecta</taxon>
        <taxon>Pterygota</taxon>
        <taxon>Neoptera</taxon>
        <taxon>Endopterygota</taxon>
        <taxon>Diptera</taxon>
        <taxon>Brachycera</taxon>
        <taxon>Stratiomyomorpha</taxon>
        <taxon>Stratiomyidae</taxon>
        <taxon>Hermetiinae</taxon>
        <taxon>Hermetia</taxon>
    </lineage>
</organism>
<evidence type="ECO:0000313" key="10">
    <source>
        <dbReference type="Proteomes" id="UP000594454"/>
    </source>
</evidence>
<gene>
    <name evidence="9" type="ORF">HERILL_LOCUS4132</name>
</gene>
<dbReference type="EMBL" id="LR899010">
    <property type="protein sequence ID" value="CAD7081005.1"/>
    <property type="molecule type" value="Genomic_DNA"/>
</dbReference>
<dbReference type="InterPro" id="IPR001604">
    <property type="entry name" value="Endo_G_ENPP1-like_dom"/>
</dbReference>
<dbReference type="InterPro" id="IPR044929">
    <property type="entry name" value="DNA/RNA_non-sp_Endonuclease_sf"/>
</dbReference>
<evidence type="ECO:0000256" key="4">
    <source>
        <dbReference type="PIRSR" id="PIRSR640255-1"/>
    </source>
</evidence>
<dbReference type="PANTHER" id="PTHR13966:SF19">
    <property type="entry name" value="NUCLEASE EXOG, MITOCHONDRIAL"/>
    <property type="match status" value="1"/>
</dbReference>
<feature type="domain" description="DNA/RNA non-specific endonuclease/pyrophosphatase/phosphodiesterase" evidence="8">
    <location>
        <begin position="142"/>
        <end position="385"/>
    </location>
</feature>
<dbReference type="SMART" id="SM00892">
    <property type="entry name" value="Endonuclease_NS"/>
    <property type="match status" value="1"/>
</dbReference>
<feature type="binding site" evidence="5">
    <location>
        <position position="258"/>
    </location>
    <ligand>
        <name>Mg(2+)</name>
        <dbReference type="ChEBI" id="CHEBI:18420"/>
        <note>catalytic</note>
    </ligand>
</feature>
<feature type="active site" description="Proton acceptor" evidence="4">
    <location>
        <position position="228"/>
    </location>
</feature>
<evidence type="ECO:0000256" key="6">
    <source>
        <dbReference type="SAM" id="SignalP"/>
    </source>
</evidence>
<dbReference type="GO" id="GO:0005743">
    <property type="term" value="C:mitochondrial inner membrane"/>
    <property type="evidence" value="ECO:0007669"/>
    <property type="project" value="TreeGrafter"/>
</dbReference>
<dbReference type="SMART" id="SM00477">
    <property type="entry name" value="NUC"/>
    <property type="match status" value="1"/>
</dbReference>
<dbReference type="GO" id="GO:0004521">
    <property type="term" value="F:RNA endonuclease activity"/>
    <property type="evidence" value="ECO:0007669"/>
    <property type="project" value="TreeGrafter"/>
</dbReference>
<evidence type="ECO:0000256" key="1">
    <source>
        <dbReference type="ARBA" id="ARBA00010052"/>
    </source>
</evidence>
<keyword evidence="10" id="KW-1185">Reference proteome</keyword>
<sequence>MRALAIFALLTYLLSIEACPAEVDTPVCTFTTNSGDLSTKQPLLLRAGTNELLQPTKDDQFIVDVGSSIDLACTAAFESPLSGKQLTATCVKDDIFSINGQQLQIKDIQCTAAIARSTRETNRTCYDNSMIVEVGFSVDNLFVTSFEVCHNIEKAIAYYAHHSLYPSSAYFQTAVTRPSFIKGGFYKGVDVDGMYTQAKQQTTFADILGPTSQQYFDIPANLYLSRGHLAAKAEFILAPSQIATFFYVNVAPAWQSFNAGNWGRIEDGVRKFANDRKLNLEVYTGAWGVSMLPNSDGQLKELYLGFTSDNKGLVPVPRLFYKVLIDRATNMGIVLIGVNNPFLTLEDIESNEIICNDVSENIDWINWDKTNINRGYSYACDVNDFVKVVEDLPDITVSGLLY</sequence>
<evidence type="ECO:0000256" key="2">
    <source>
        <dbReference type="ARBA" id="ARBA00022722"/>
    </source>
</evidence>
<dbReference type="Gene3D" id="3.40.570.10">
    <property type="entry name" value="Extracellular Endonuclease, subunit A"/>
    <property type="match status" value="1"/>
</dbReference>
<dbReference type="SUPFAM" id="SSF54060">
    <property type="entry name" value="His-Me finger endonucleases"/>
    <property type="match status" value="1"/>
</dbReference>
<keyword evidence="3" id="KW-0255">Endonuclease</keyword>
<dbReference type="Pfam" id="PF01223">
    <property type="entry name" value="Endonuclease_NS"/>
    <property type="match status" value="1"/>
</dbReference>
<dbReference type="GO" id="GO:0006309">
    <property type="term" value="P:apoptotic DNA fragmentation"/>
    <property type="evidence" value="ECO:0007669"/>
    <property type="project" value="TreeGrafter"/>
</dbReference>
<dbReference type="GO" id="GO:0003676">
    <property type="term" value="F:nucleic acid binding"/>
    <property type="evidence" value="ECO:0007669"/>
    <property type="project" value="InterPro"/>
</dbReference>
<feature type="chain" id="PRO_5031254223" description="DNA/RNA non-specific endonuclease" evidence="6">
    <location>
        <begin position="19"/>
        <end position="402"/>
    </location>
</feature>
<dbReference type="GO" id="GO:0046872">
    <property type="term" value="F:metal ion binding"/>
    <property type="evidence" value="ECO:0007669"/>
    <property type="project" value="UniProtKB-KW"/>
</dbReference>
<proteinExistence type="inferred from homology"/>
<name>A0A7R8UHJ0_HERIL</name>
<dbReference type="InParanoid" id="A0A7R8UHJ0"/>
<comment type="similarity">
    <text evidence="1">Belongs to the DNA/RNA non-specific endonuclease family.</text>
</comment>
<dbReference type="OMA" id="KCSSWPA"/>
<dbReference type="GO" id="GO:0005634">
    <property type="term" value="C:nucleus"/>
    <property type="evidence" value="ECO:0007669"/>
    <property type="project" value="TreeGrafter"/>
</dbReference>
<evidence type="ECO:0000259" key="7">
    <source>
        <dbReference type="SMART" id="SM00477"/>
    </source>
</evidence>
<evidence type="ECO:0008006" key="11">
    <source>
        <dbReference type="Google" id="ProtNLM"/>
    </source>
</evidence>
<dbReference type="InterPro" id="IPR040255">
    <property type="entry name" value="Non-specific_endonuclease"/>
</dbReference>
<accession>A0A7R8UHJ0</accession>
<dbReference type="GO" id="GO:0000014">
    <property type="term" value="F:single-stranded DNA endodeoxyribonuclease activity"/>
    <property type="evidence" value="ECO:0007669"/>
    <property type="project" value="TreeGrafter"/>
</dbReference>
<keyword evidence="5" id="KW-0479">Metal-binding</keyword>
<dbReference type="InterPro" id="IPR020821">
    <property type="entry name" value="ENPP1-3/EXOG-like_nuc-like"/>
</dbReference>
<feature type="signal peptide" evidence="6">
    <location>
        <begin position="1"/>
        <end position="18"/>
    </location>
</feature>
<dbReference type="InterPro" id="IPR044925">
    <property type="entry name" value="His-Me_finger_sf"/>
</dbReference>
<evidence type="ECO:0000313" key="9">
    <source>
        <dbReference type="EMBL" id="CAD7081005.1"/>
    </source>
</evidence>